<protein>
    <submittedName>
        <fullName evidence="2">Uncharacterized protein</fullName>
    </submittedName>
</protein>
<name>A0A8J7QIW7_9BACT</name>
<reference evidence="2" key="1">
    <citation type="submission" date="2021-03" db="EMBL/GenBank/DDBJ databases">
        <authorList>
            <person name="Wang G."/>
        </authorList>
    </citation>
    <scope>NUCLEOTIDE SEQUENCE</scope>
    <source>
        <strain evidence="2">KCTC 12899</strain>
    </source>
</reference>
<organism evidence="2 3">
    <name type="scientific">Acanthopleuribacter pedis</name>
    <dbReference type="NCBI Taxonomy" id="442870"/>
    <lineage>
        <taxon>Bacteria</taxon>
        <taxon>Pseudomonadati</taxon>
        <taxon>Acidobacteriota</taxon>
        <taxon>Holophagae</taxon>
        <taxon>Acanthopleuribacterales</taxon>
        <taxon>Acanthopleuribacteraceae</taxon>
        <taxon>Acanthopleuribacter</taxon>
    </lineage>
</organism>
<feature type="transmembrane region" description="Helical" evidence="1">
    <location>
        <begin position="106"/>
        <end position="127"/>
    </location>
</feature>
<proteinExistence type="predicted"/>
<dbReference type="Proteomes" id="UP000664417">
    <property type="component" value="Unassembled WGS sequence"/>
</dbReference>
<accession>A0A8J7QIW7</accession>
<evidence type="ECO:0000313" key="3">
    <source>
        <dbReference type="Proteomes" id="UP000664417"/>
    </source>
</evidence>
<feature type="transmembrane region" description="Helical" evidence="1">
    <location>
        <begin position="76"/>
        <end position="94"/>
    </location>
</feature>
<evidence type="ECO:0000313" key="2">
    <source>
        <dbReference type="EMBL" id="MBO1321611.1"/>
    </source>
</evidence>
<keyword evidence="1" id="KW-0472">Membrane</keyword>
<keyword evidence="1" id="KW-0812">Transmembrane</keyword>
<feature type="transmembrane region" description="Helical" evidence="1">
    <location>
        <begin position="51"/>
        <end position="70"/>
    </location>
</feature>
<dbReference type="EMBL" id="JAFREP010000026">
    <property type="protein sequence ID" value="MBO1321611.1"/>
    <property type="molecule type" value="Genomic_DNA"/>
</dbReference>
<gene>
    <name evidence="2" type="ORF">J3U88_24245</name>
</gene>
<keyword evidence="3" id="KW-1185">Reference proteome</keyword>
<dbReference type="AlphaFoldDB" id="A0A8J7QIW7"/>
<feature type="transmembrane region" description="Helical" evidence="1">
    <location>
        <begin position="12"/>
        <end position="30"/>
    </location>
</feature>
<comment type="caution">
    <text evidence="2">The sequence shown here is derived from an EMBL/GenBank/DDBJ whole genome shotgun (WGS) entry which is preliminary data.</text>
</comment>
<evidence type="ECO:0000256" key="1">
    <source>
        <dbReference type="SAM" id="Phobius"/>
    </source>
</evidence>
<dbReference type="RefSeq" id="WP_207861584.1">
    <property type="nucleotide sequence ID" value="NZ_JAFREP010000026.1"/>
</dbReference>
<keyword evidence="1" id="KW-1133">Transmembrane helix</keyword>
<sequence length="221" mass="24252">METAALIGDERLDPAAVLAFTGTLALYGLDRFLERRHQRVTAPRHHAPARLNAAMMVLIGAGGLAVAPRIHVNDVIWVGWLVLGGLLYCAVTLGRFRLFPGGKEGLGALCFAAVALLNHPGSTLWMWPPFLLMGFGNFAWASHGDFARDRANQLTSGGDMPPRWLIPAARFTSVAAALGFWVGNGPWQLFSWVALAQAIRPRDARWNIDWCFVPLLPTLFR</sequence>